<organism evidence="1">
    <name type="scientific">marine sediment metagenome</name>
    <dbReference type="NCBI Taxonomy" id="412755"/>
    <lineage>
        <taxon>unclassified sequences</taxon>
        <taxon>metagenomes</taxon>
        <taxon>ecological metagenomes</taxon>
    </lineage>
</organism>
<protein>
    <submittedName>
        <fullName evidence="1">Uncharacterized protein</fullName>
    </submittedName>
</protein>
<dbReference type="EMBL" id="BART01015083">
    <property type="protein sequence ID" value="GAG80120.1"/>
    <property type="molecule type" value="Genomic_DNA"/>
</dbReference>
<proteinExistence type="predicted"/>
<feature type="non-terminal residue" evidence="1">
    <location>
        <position position="36"/>
    </location>
</feature>
<accession>X1ACF7</accession>
<reference evidence="1" key="1">
    <citation type="journal article" date="2014" name="Front. Microbiol.">
        <title>High frequency of phylogenetically diverse reductive dehalogenase-homologous genes in deep subseafloor sedimentary metagenomes.</title>
        <authorList>
            <person name="Kawai M."/>
            <person name="Futagami T."/>
            <person name="Toyoda A."/>
            <person name="Takaki Y."/>
            <person name="Nishi S."/>
            <person name="Hori S."/>
            <person name="Arai W."/>
            <person name="Tsubouchi T."/>
            <person name="Morono Y."/>
            <person name="Uchiyama I."/>
            <person name="Ito T."/>
            <person name="Fujiyama A."/>
            <person name="Inagaki F."/>
            <person name="Takami H."/>
        </authorList>
    </citation>
    <scope>NUCLEOTIDE SEQUENCE</scope>
    <source>
        <strain evidence="1">Expedition CK06-06</strain>
    </source>
</reference>
<sequence length="36" mass="4238">NKTKLVISIPNFWLERLNEDILSGEWMNYSDAIVDI</sequence>
<dbReference type="AlphaFoldDB" id="X1ACF7"/>
<feature type="non-terminal residue" evidence="1">
    <location>
        <position position="1"/>
    </location>
</feature>
<comment type="caution">
    <text evidence="1">The sequence shown here is derived from an EMBL/GenBank/DDBJ whole genome shotgun (WGS) entry which is preliminary data.</text>
</comment>
<gene>
    <name evidence="1" type="ORF">S01H4_29453</name>
</gene>
<evidence type="ECO:0000313" key="1">
    <source>
        <dbReference type="EMBL" id="GAG80120.1"/>
    </source>
</evidence>
<name>X1ACF7_9ZZZZ</name>